<reference evidence="1" key="1">
    <citation type="submission" date="2019-11" db="EMBL/GenBank/DDBJ databases">
        <title>Microbial mats filling the niche in hypersaline microbial mats.</title>
        <authorList>
            <person name="Wong H.L."/>
            <person name="Macleod F.I."/>
            <person name="White R.A. III"/>
            <person name="Burns B.P."/>
        </authorList>
    </citation>
    <scope>NUCLEOTIDE SEQUENCE</scope>
    <source>
        <strain evidence="1">Bin_327</strain>
    </source>
</reference>
<accession>A0A9D5QCY4</accession>
<dbReference type="Proteomes" id="UP000630660">
    <property type="component" value="Unassembled WGS sequence"/>
</dbReference>
<dbReference type="Pfam" id="PF09674">
    <property type="entry name" value="DUF2400"/>
    <property type="match status" value="1"/>
</dbReference>
<organism evidence="1 2">
    <name type="scientific">candidate division WOR-3 bacterium</name>
    <dbReference type="NCBI Taxonomy" id="2052148"/>
    <lineage>
        <taxon>Bacteria</taxon>
        <taxon>Bacteria division WOR-3</taxon>
    </lineage>
</organism>
<evidence type="ECO:0000313" key="2">
    <source>
        <dbReference type="Proteomes" id="UP000630660"/>
    </source>
</evidence>
<dbReference type="AlphaFoldDB" id="A0A9D5QCY4"/>
<comment type="caution">
    <text evidence="1">The sequence shown here is derived from an EMBL/GenBank/DDBJ whole genome shotgun (WGS) entry which is preliminary data.</text>
</comment>
<dbReference type="InterPro" id="IPR014127">
    <property type="entry name" value="CHP02757"/>
</dbReference>
<protein>
    <submittedName>
        <fullName evidence="1">TIGR02757 family protein</fullName>
    </submittedName>
</protein>
<gene>
    <name evidence="1" type="ORF">GF359_04635</name>
</gene>
<dbReference type="NCBIfam" id="TIGR02757">
    <property type="entry name" value="TIGR02757 family protein"/>
    <property type="match status" value="1"/>
</dbReference>
<sequence length="278" mass="31736">MSGSLTSIIPQLESLYTCYNKKEYISPDPLQFLYDYTLLRDREIVGMVASSLAYGGIKQILASVGKALEPMGNSPYDFLISHSLPDLKRIYRDFKHRFAAGEDFALMLWGVKRMIEEYGSLEAGFLAGYDETFDTILSSLINYIDKIHEFTDNDQEEVCYGYGFKHLLPHPEKGGASKRLHLFLRWMVRKDAVDLGDWKHVSPTKLIVPVDLHMHRIALALELTSRKQANLKTALEITAAFREIVPDDPVKYDFVLTRLGIRDDTDMEIFLKSCLTPT</sequence>
<evidence type="ECO:0000313" key="1">
    <source>
        <dbReference type="EMBL" id="MBD3364481.1"/>
    </source>
</evidence>
<dbReference type="EMBL" id="WJKJ01000150">
    <property type="protein sequence ID" value="MBD3364481.1"/>
    <property type="molecule type" value="Genomic_DNA"/>
</dbReference>
<name>A0A9D5QCY4_UNCW3</name>
<proteinExistence type="predicted"/>